<evidence type="ECO:0000313" key="10">
    <source>
        <dbReference type="EMBL" id="THD65785.1"/>
    </source>
</evidence>
<evidence type="ECO:0000313" key="11">
    <source>
        <dbReference type="Proteomes" id="UP000305939"/>
    </source>
</evidence>
<keyword evidence="8" id="KW-0472">Membrane</keyword>
<keyword evidence="6 10" id="KW-0418">Kinase</keyword>
<sequence length="301" mass="34471">MNETMAPKKDTMLHSAKLRPYLNISMILGVAALIMGPFSYYYLQTSWYISIFTALLGMALLFNAAIYIRLKKSQQLLIETNRNLRKQNTQDEILLKEIHHRVKNNLQTVSSLLSLQSRNTTDDRTKELLVSSQYRVISMALIHEMLYAYDDISRIQYQEYVEQLASHLIRSIKGVNNNITLKVSMPDIKLGIDTAVPLGLLINEFITNTLKHGILGDKKGLITITLHKDHRENYLLQLKDNGIGFNDTTLAKKPNSLGLRLINNLVRQLRGSLTRETSHGGVHFTVNFREPQRRINNQPED</sequence>
<evidence type="ECO:0000256" key="2">
    <source>
        <dbReference type="ARBA" id="ARBA00012438"/>
    </source>
</evidence>
<dbReference type="InterPro" id="IPR003594">
    <property type="entry name" value="HATPase_dom"/>
</dbReference>
<evidence type="ECO:0000256" key="4">
    <source>
        <dbReference type="ARBA" id="ARBA00022679"/>
    </source>
</evidence>
<evidence type="ECO:0000256" key="8">
    <source>
        <dbReference type="SAM" id="Phobius"/>
    </source>
</evidence>
<dbReference type="Pfam" id="PF02518">
    <property type="entry name" value="HATPase_c"/>
    <property type="match status" value="1"/>
</dbReference>
<evidence type="ECO:0000256" key="7">
    <source>
        <dbReference type="ARBA" id="ARBA00022840"/>
    </source>
</evidence>
<keyword evidence="8" id="KW-0812">Transmembrane</keyword>
<dbReference type="Gene3D" id="3.30.450.20">
    <property type="entry name" value="PAS domain"/>
    <property type="match status" value="1"/>
</dbReference>
<proteinExistence type="predicted"/>
<evidence type="ECO:0000256" key="1">
    <source>
        <dbReference type="ARBA" id="ARBA00000085"/>
    </source>
</evidence>
<keyword evidence="7" id="KW-0067">ATP-binding</keyword>
<dbReference type="PANTHER" id="PTHR41523:SF8">
    <property type="entry name" value="ETHYLENE RESPONSE SENSOR PROTEIN"/>
    <property type="match status" value="1"/>
</dbReference>
<dbReference type="InterPro" id="IPR011495">
    <property type="entry name" value="Sig_transdc_His_kin_sub2_dim/P"/>
</dbReference>
<dbReference type="InterPro" id="IPR005467">
    <property type="entry name" value="His_kinase_dom"/>
</dbReference>
<gene>
    <name evidence="10" type="ORF">E7Z59_14455</name>
</gene>
<name>A0A4S3LX80_9FLAO</name>
<dbReference type="GO" id="GO:0004673">
    <property type="term" value="F:protein histidine kinase activity"/>
    <property type="evidence" value="ECO:0007669"/>
    <property type="project" value="UniProtKB-EC"/>
</dbReference>
<feature type="domain" description="Histidine kinase" evidence="9">
    <location>
        <begin position="97"/>
        <end position="292"/>
    </location>
</feature>
<dbReference type="PROSITE" id="PS50109">
    <property type="entry name" value="HIS_KIN"/>
    <property type="match status" value="1"/>
</dbReference>
<organism evidence="10 11">
    <name type="scientific">Robertkochia marina</name>
    <dbReference type="NCBI Taxonomy" id="1227945"/>
    <lineage>
        <taxon>Bacteria</taxon>
        <taxon>Pseudomonadati</taxon>
        <taxon>Bacteroidota</taxon>
        <taxon>Flavobacteriia</taxon>
        <taxon>Flavobacteriales</taxon>
        <taxon>Flavobacteriaceae</taxon>
        <taxon>Robertkochia</taxon>
    </lineage>
</organism>
<keyword evidence="4" id="KW-0808">Transferase</keyword>
<keyword evidence="5" id="KW-0547">Nucleotide-binding</keyword>
<feature type="transmembrane region" description="Helical" evidence="8">
    <location>
        <begin position="21"/>
        <end position="41"/>
    </location>
</feature>
<comment type="catalytic activity">
    <reaction evidence="1">
        <text>ATP + protein L-histidine = ADP + protein N-phospho-L-histidine.</text>
        <dbReference type="EC" id="2.7.13.3"/>
    </reaction>
</comment>
<dbReference type="EMBL" id="SSMC01000004">
    <property type="protein sequence ID" value="THD65785.1"/>
    <property type="molecule type" value="Genomic_DNA"/>
</dbReference>
<reference evidence="10 11" key="1">
    <citation type="submission" date="2019-04" db="EMBL/GenBank/DDBJ databases">
        <title>Draft genome sequence of Robertkochia marina CC-AMO-30D.</title>
        <authorList>
            <person name="Hameed A."/>
            <person name="Lin S.-Y."/>
            <person name="Shahina M."/>
            <person name="Lai W.-A."/>
            <person name="Young C.-C."/>
        </authorList>
    </citation>
    <scope>NUCLEOTIDE SEQUENCE [LARGE SCALE GENOMIC DNA]</scope>
    <source>
        <strain evidence="10 11">CC-AMO-30D</strain>
    </source>
</reference>
<comment type="caution">
    <text evidence="10">The sequence shown here is derived from an EMBL/GenBank/DDBJ whole genome shotgun (WGS) entry which is preliminary data.</text>
</comment>
<dbReference type="GO" id="GO:0005524">
    <property type="term" value="F:ATP binding"/>
    <property type="evidence" value="ECO:0007669"/>
    <property type="project" value="UniProtKB-KW"/>
</dbReference>
<dbReference type="SUPFAM" id="SSF55874">
    <property type="entry name" value="ATPase domain of HSP90 chaperone/DNA topoisomerase II/histidine kinase"/>
    <property type="match status" value="1"/>
</dbReference>
<accession>A0A4S3LX80</accession>
<evidence type="ECO:0000259" key="9">
    <source>
        <dbReference type="PROSITE" id="PS50109"/>
    </source>
</evidence>
<keyword evidence="11" id="KW-1185">Reference proteome</keyword>
<dbReference type="InterPro" id="IPR036890">
    <property type="entry name" value="HATPase_C_sf"/>
</dbReference>
<dbReference type="EC" id="2.7.13.3" evidence="2"/>
<dbReference type="Gene3D" id="3.30.565.10">
    <property type="entry name" value="Histidine kinase-like ATPase, C-terminal domain"/>
    <property type="match status" value="1"/>
</dbReference>
<protein>
    <recommendedName>
        <fullName evidence="2">histidine kinase</fullName>
        <ecNumber evidence="2">2.7.13.3</ecNumber>
    </recommendedName>
</protein>
<dbReference type="SMART" id="SM00387">
    <property type="entry name" value="HATPase_c"/>
    <property type="match status" value="1"/>
</dbReference>
<dbReference type="OrthoDB" id="9767435at2"/>
<dbReference type="AlphaFoldDB" id="A0A4S3LX80"/>
<dbReference type="Pfam" id="PF07568">
    <property type="entry name" value="HisKA_2"/>
    <property type="match status" value="1"/>
</dbReference>
<evidence type="ECO:0000256" key="3">
    <source>
        <dbReference type="ARBA" id="ARBA00022553"/>
    </source>
</evidence>
<feature type="transmembrane region" description="Helical" evidence="8">
    <location>
        <begin position="47"/>
        <end position="68"/>
    </location>
</feature>
<dbReference type="Proteomes" id="UP000305939">
    <property type="component" value="Unassembled WGS sequence"/>
</dbReference>
<dbReference type="PANTHER" id="PTHR41523">
    <property type="entry name" value="TWO-COMPONENT SYSTEM SENSOR PROTEIN"/>
    <property type="match status" value="1"/>
</dbReference>
<dbReference type="RefSeq" id="WP_136337069.1">
    <property type="nucleotide sequence ID" value="NZ_SSMC01000004.1"/>
</dbReference>
<evidence type="ECO:0000256" key="6">
    <source>
        <dbReference type="ARBA" id="ARBA00022777"/>
    </source>
</evidence>
<keyword evidence="8" id="KW-1133">Transmembrane helix</keyword>
<keyword evidence="3" id="KW-0597">Phosphoprotein</keyword>
<evidence type="ECO:0000256" key="5">
    <source>
        <dbReference type="ARBA" id="ARBA00022741"/>
    </source>
</evidence>